<evidence type="ECO:0000256" key="8">
    <source>
        <dbReference type="ARBA" id="ARBA00022694"/>
    </source>
</evidence>
<evidence type="ECO:0000256" key="1">
    <source>
        <dbReference type="ARBA" id="ARBA00004173"/>
    </source>
</evidence>
<comment type="catalytic activity">
    <reaction evidence="17">
        <text>adenosine(9) in tRNA + S-adenosyl-L-methionine = N(1)-methyladenosine(9) in tRNA + S-adenosyl-L-homocysteine + H(+)</text>
        <dbReference type="Rhea" id="RHEA:43148"/>
        <dbReference type="Rhea" id="RHEA-COMP:10363"/>
        <dbReference type="Rhea" id="RHEA-COMP:10364"/>
        <dbReference type="ChEBI" id="CHEBI:15378"/>
        <dbReference type="ChEBI" id="CHEBI:57856"/>
        <dbReference type="ChEBI" id="CHEBI:59789"/>
        <dbReference type="ChEBI" id="CHEBI:74411"/>
        <dbReference type="ChEBI" id="CHEBI:74491"/>
        <dbReference type="EC" id="2.1.1.218"/>
    </reaction>
</comment>
<dbReference type="InterPro" id="IPR007356">
    <property type="entry name" value="tRNA_m1G_MeTrfase_euk"/>
</dbReference>
<keyword evidence="6" id="KW-0808">Transferase</keyword>
<evidence type="ECO:0000256" key="7">
    <source>
        <dbReference type="ARBA" id="ARBA00022691"/>
    </source>
</evidence>
<evidence type="ECO:0000256" key="11">
    <source>
        <dbReference type="ARBA" id="ARBA00023128"/>
    </source>
</evidence>
<name>A0A4D9E392_9SAUR</name>
<sequence length="433" mass="50699">MKFFNIVLRSIVRHSVFPFAMQNGTKKDLFLTTPQRSFPCRTLILSPALKKQISSSPPEKLDLDGWKNVMRSGMQEEVSETSESEEDSTLAATRQLVEMWRLAGKTVPENISEEELKTLMECSTKSSRKKYLKYLAVKEKAKIASKLNREKQKEAKKERLEKAKENDTGELKNTFIWQSWTKSMNKMYNWRTAQAMIFGQPLVFDMAYENYMSRREMENTVNQLMETEGWNRRAMDPFHLHFCSLKVDGPYHKEFFKRYGEAWNNLLVTMTEQSHTDVFPRDKLIYLTADSPNVMKTFEHDKIYIVGSIVDRTIQTGLSLAQAKRLKLTTERLPLERYLKWETGAKNLTLNQMISILLTLKDTGDWREALKFVPKRKYEAFVDTSVYSKHKTDTGRRTKVFEFSNSQEKIKKPFAENSFRKQTQKKWGVAEES</sequence>
<comment type="catalytic activity">
    <reaction evidence="19">
        <text>an adenosine in mRNA + S-adenosyl-L-methionine = an N(1)-methyladenosine in mRNA + S-adenosyl-L-homocysteine + H(+)</text>
        <dbReference type="Rhea" id="RHEA:55392"/>
        <dbReference type="Rhea" id="RHEA-COMP:12414"/>
        <dbReference type="Rhea" id="RHEA-COMP:12415"/>
        <dbReference type="ChEBI" id="CHEBI:15378"/>
        <dbReference type="ChEBI" id="CHEBI:57856"/>
        <dbReference type="ChEBI" id="CHEBI:59789"/>
        <dbReference type="ChEBI" id="CHEBI:74411"/>
        <dbReference type="ChEBI" id="CHEBI:74491"/>
    </reaction>
</comment>
<dbReference type="GO" id="GO:0000049">
    <property type="term" value="F:tRNA binding"/>
    <property type="evidence" value="ECO:0007669"/>
    <property type="project" value="TreeGrafter"/>
</dbReference>
<dbReference type="Gene3D" id="3.40.1280.30">
    <property type="match status" value="1"/>
</dbReference>
<gene>
    <name evidence="22" type="ORF">DR999_PMT12024</name>
</gene>
<dbReference type="STRING" id="55544.A0A4D9E392"/>
<comment type="subcellular location">
    <subcellularLocation>
        <location evidence="1">Mitochondrion</location>
    </subcellularLocation>
</comment>
<feature type="domain" description="SAM-dependent MTase TRM10-type" evidence="21">
    <location>
        <begin position="188"/>
        <end position="380"/>
    </location>
</feature>
<dbReference type="EC" id="2.1.1.218" evidence="2"/>
<evidence type="ECO:0000313" key="22">
    <source>
        <dbReference type="EMBL" id="TFK05331.1"/>
    </source>
</evidence>
<dbReference type="AlphaFoldDB" id="A0A4D9E392"/>
<dbReference type="CDD" id="cd18102">
    <property type="entry name" value="Trm10_MRRP1"/>
    <property type="match status" value="1"/>
</dbReference>
<keyword evidence="10 20" id="KW-0175">Coiled coil</keyword>
<organism evidence="22 23">
    <name type="scientific">Platysternon megacephalum</name>
    <name type="common">big-headed turtle</name>
    <dbReference type="NCBI Taxonomy" id="55544"/>
    <lineage>
        <taxon>Eukaryota</taxon>
        <taxon>Metazoa</taxon>
        <taxon>Chordata</taxon>
        <taxon>Craniata</taxon>
        <taxon>Vertebrata</taxon>
        <taxon>Euteleostomi</taxon>
        <taxon>Archelosauria</taxon>
        <taxon>Testudinata</taxon>
        <taxon>Testudines</taxon>
        <taxon>Cryptodira</taxon>
        <taxon>Durocryptodira</taxon>
        <taxon>Testudinoidea</taxon>
        <taxon>Platysternidae</taxon>
        <taxon>Platysternon</taxon>
    </lineage>
</organism>
<reference evidence="22 23" key="1">
    <citation type="submission" date="2019-04" db="EMBL/GenBank/DDBJ databases">
        <title>Draft genome of the big-headed turtle Platysternon megacephalum.</title>
        <authorList>
            <person name="Gong S."/>
        </authorList>
    </citation>
    <scope>NUCLEOTIDE SEQUENCE [LARGE SCALE GENOMIC DNA]</scope>
    <source>
        <strain evidence="22">DO16091913</strain>
        <tissue evidence="22">Muscle</tissue>
    </source>
</reference>
<evidence type="ECO:0000256" key="6">
    <source>
        <dbReference type="ARBA" id="ARBA00022679"/>
    </source>
</evidence>
<dbReference type="EMBL" id="QXTE01000116">
    <property type="protein sequence ID" value="TFK05331.1"/>
    <property type="molecule type" value="Genomic_DNA"/>
</dbReference>
<dbReference type="OrthoDB" id="9976048at2759"/>
<keyword evidence="11" id="KW-0496">Mitochondrion</keyword>
<dbReference type="Proteomes" id="UP000297703">
    <property type="component" value="Unassembled WGS sequence"/>
</dbReference>
<dbReference type="GO" id="GO:0052905">
    <property type="term" value="F:tRNA (guanosine(9)-N1)-methyltransferase activity"/>
    <property type="evidence" value="ECO:0007669"/>
    <property type="project" value="UniProtKB-EC"/>
</dbReference>
<evidence type="ECO:0000256" key="9">
    <source>
        <dbReference type="ARBA" id="ARBA00022946"/>
    </source>
</evidence>
<evidence type="ECO:0000256" key="20">
    <source>
        <dbReference type="SAM" id="Coils"/>
    </source>
</evidence>
<keyword evidence="7" id="KW-0949">S-adenosyl-L-methionine</keyword>
<keyword evidence="8" id="KW-0819">tRNA processing</keyword>
<evidence type="ECO:0000313" key="23">
    <source>
        <dbReference type="Proteomes" id="UP000297703"/>
    </source>
</evidence>
<keyword evidence="9" id="KW-0809">Transit peptide</keyword>
<evidence type="ECO:0000256" key="3">
    <source>
        <dbReference type="ARBA" id="ARBA00012797"/>
    </source>
</evidence>
<dbReference type="GO" id="GO:0160106">
    <property type="term" value="F:tRNA (adenine(9)-N1)-methyltransferase activity"/>
    <property type="evidence" value="ECO:0007669"/>
    <property type="project" value="UniProtKB-EC"/>
</dbReference>
<evidence type="ECO:0000256" key="15">
    <source>
        <dbReference type="ARBA" id="ARBA00031759"/>
    </source>
</evidence>
<evidence type="ECO:0000256" key="10">
    <source>
        <dbReference type="ARBA" id="ARBA00023054"/>
    </source>
</evidence>
<protein>
    <recommendedName>
        <fullName evidence="4">tRNA methyltransferase 10 homolog C</fullName>
        <ecNumber evidence="2">2.1.1.218</ecNumber>
        <ecNumber evidence="3">2.1.1.221</ecNumber>
    </recommendedName>
    <alternativeName>
        <fullName evidence="14">Mitochondrial ribonuclease P protein 1</fullName>
    </alternativeName>
    <alternativeName>
        <fullName evidence="13">RNA (guanine-9-)-methyltransferase domain-containing protein 1</fullName>
    </alternativeName>
    <alternativeName>
        <fullName evidence="15">mRNA methyladenosine-N(1)-methyltransferase</fullName>
    </alternativeName>
    <alternativeName>
        <fullName evidence="16">tRNA (adenine(9)-N(1))-methyltransferase</fullName>
    </alternativeName>
    <alternativeName>
        <fullName evidence="12">tRNA (guanine(9)-N(1))-methyltransferase</fullName>
    </alternativeName>
</protein>
<comment type="caution">
    <text evidence="22">The sequence shown here is derived from an EMBL/GenBank/DDBJ whole genome shotgun (WGS) entry which is preliminary data.</text>
</comment>
<evidence type="ECO:0000256" key="14">
    <source>
        <dbReference type="ARBA" id="ARBA00030623"/>
    </source>
</evidence>
<dbReference type="InterPro" id="IPR025812">
    <property type="entry name" value="Trm10_C_MTase_dom"/>
</dbReference>
<dbReference type="GO" id="GO:0005654">
    <property type="term" value="C:nucleoplasm"/>
    <property type="evidence" value="ECO:0007669"/>
    <property type="project" value="TreeGrafter"/>
</dbReference>
<dbReference type="GO" id="GO:0070131">
    <property type="term" value="P:positive regulation of mitochondrial translation"/>
    <property type="evidence" value="ECO:0007669"/>
    <property type="project" value="TreeGrafter"/>
</dbReference>
<evidence type="ECO:0000259" key="21">
    <source>
        <dbReference type="PROSITE" id="PS51675"/>
    </source>
</evidence>
<reference evidence="22 23" key="2">
    <citation type="submission" date="2019-04" db="EMBL/GenBank/DDBJ databases">
        <title>The genome sequence of big-headed turtle.</title>
        <authorList>
            <person name="Gong S."/>
        </authorList>
    </citation>
    <scope>NUCLEOTIDE SEQUENCE [LARGE SCALE GENOMIC DNA]</scope>
    <source>
        <strain evidence="22">DO16091913</strain>
        <tissue evidence="22">Muscle</tissue>
    </source>
</reference>
<evidence type="ECO:0000256" key="12">
    <source>
        <dbReference type="ARBA" id="ARBA00029727"/>
    </source>
</evidence>
<comment type="catalytic activity">
    <reaction evidence="18">
        <text>guanosine(9) in tRNA + S-adenosyl-L-methionine = N(1)-methylguanosine(9) in tRNA + S-adenosyl-L-homocysteine + H(+)</text>
        <dbReference type="Rhea" id="RHEA:43156"/>
        <dbReference type="Rhea" id="RHEA-COMP:10367"/>
        <dbReference type="Rhea" id="RHEA-COMP:10368"/>
        <dbReference type="ChEBI" id="CHEBI:15378"/>
        <dbReference type="ChEBI" id="CHEBI:57856"/>
        <dbReference type="ChEBI" id="CHEBI:59789"/>
        <dbReference type="ChEBI" id="CHEBI:73542"/>
        <dbReference type="ChEBI" id="CHEBI:74269"/>
        <dbReference type="EC" id="2.1.1.221"/>
    </reaction>
</comment>
<evidence type="ECO:0000256" key="13">
    <source>
        <dbReference type="ARBA" id="ARBA00029803"/>
    </source>
</evidence>
<dbReference type="InterPro" id="IPR028564">
    <property type="entry name" value="MT_TRM10-typ"/>
</dbReference>
<keyword evidence="23" id="KW-1185">Reference proteome</keyword>
<evidence type="ECO:0000256" key="4">
    <source>
        <dbReference type="ARBA" id="ARBA00014681"/>
    </source>
</evidence>
<keyword evidence="5" id="KW-0489">Methyltransferase</keyword>
<evidence type="ECO:0000256" key="18">
    <source>
        <dbReference type="ARBA" id="ARBA00048434"/>
    </source>
</evidence>
<dbReference type="PANTHER" id="PTHR13563">
    <property type="entry name" value="TRNA (GUANINE-9-) METHYLTRANSFERASE"/>
    <property type="match status" value="1"/>
</dbReference>
<evidence type="ECO:0000256" key="2">
    <source>
        <dbReference type="ARBA" id="ARBA00012794"/>
    </source>
</evidence>
<dbReference type="FunFam" id="3.40.1280.30:FF:000003">
    <property type="entry name" value="tRNA methyltransferase 10C, mitochondrial RNase P subunit"/>
    <property type="match status" value="1"/>
</dbReference>
<dbReference type="GO" id="GO:0032259">
    <property type="term" value="P:methylation"/>
    <property type="evidence" value="ECO:0007669"/>
    <property type="project" value="UniProtKB-KW"/>
</dbReference>
<dbReference type="EC" id="2.1.1.221" evidence="3"/>
<dbReference type="GO" id="GO:0097745">
    <property type="term" value="P:mitochondrial tRNA 5'-end processing"/>
    <property type="evidence" value="ECO:0007669"/>
    <property type="project" value="TreeGrafter"/>
</dbReference>
<dbReference type="InterPro" id="IPR038459">
    <property type="entry name" value="MT_TRM10-typ_sf"/>
</dbReference>
<dbReference type="PANTHER" id="PTHR13563:SF5">
    <property type="entry name" value="TRNA METHYLTRANSFERASE 10 HOMOLOG C"/>
    <property type="match status" value="1"/>
</dbReference>
<dbReference type="GO" id="GO:0005739">
    <property type="term" value="C:mitochondrion"/>
    <property type="evidence" value="ECO:0007669"/>
    <property type="project" value="UniProtKB-SubCell"/>
</dbReference>
<dbReference type="PROSITE" id="PS51675">
    <property type="entry name" value="SAM_MT_TRM10"/>
    <property type="match status" value="1"/>
</dbReference>
<feature type="coiled-coil region" evidence="20">
    <location>
        <begin position="143"/>
        <end position="170"/>
    </location>
</feature>
<evidence type="ECO:0000256" key="17">
    <source>
        <dbReference type="ARBA" id="ARBA00048278"/>
    </source>
</evidence>
<evidence type="ECO:0000256" key="5">
    <source>
        <dbReference type="ARBA" id="ARBA00022603"/>
    </source>
</evidence>
<evidence type="ECO:0000256" key="16">
    <source>
        <dbReference type="ARBA" id="ARBA00033019"/>
    </source>
</evidence>
<proteinExistence type="predicted"/>
<evidence type="ECO:0000256" key="19">
    <source>
        <dbReference type="ARBA" id="ARBA00048481"/>
    </source>
</evidence>
<accession>A0A4D9E392</accession>